<evidence type="ECO:0000313" key="3">
    <source>
        <dbReference type="EMBL" id="MCA9379538.1"/>
    </source>
</evidence>
<name>A0A955IA86_9BACT</name>
<evidence type="ECO:0000256" key="1">
    <source>
        <dbReference type="SAM" id="Phobius"/>
    </source>
</evidence>
<feature type="chain" id="PRO_5037568852" evidence="2">
    <location>
        <begin position="24"/>
        <end position="169"/>
    </location>
</feature>
<keyword evidence="1" id="KW-0472">Membrane</keyword>
<evidence type="ECO:0000256" key="2">
    <source>
        <dbReference type="SAM" id="SignalP"/>
    </source>
</evidence>
<sequence>MFKKILIGVTIALVSFMPVMITAAEPVSAQVGVCTFIQPLCDALGIGGNNSGDVAVGLAARWFNLAITIIFTAIILIAVYVIVTNAIKYMQSQGDETKIGEAQKAIKSVFIGIALMFVGLVGIVLVLAFFGGNNLLNFFGDQNLESCETQCKGFTGELYTKCYNSCTGG</sequence>
<keyword evidence="1" id="KW-0812">Transmembrane</keyword>
<comment type="caution">
    <text evidence="3">The sequence shown here is derived from an EMBL/GenBank/DDBJ whole genome shotgun (WGS) entry which is preliminary data.</text>
</comment>
<gene>
    <name evidence="3" type="ORF">KC640_03850</name>
</gene>
<keyword evidence="1" id="KW-1133">Transmembrane helix</keyword>
<accession>A0A955IA86</accession>
<feature type="transmembrane region" description="Helical" evidence="1">
    <location>
        <begin position="62"/>
        <end position="87"/>
    </location>
</feature>
<dbReference type="Proteomes" id="UP000760819">
    <property type="component" value="Unassembled WGS sequence"/>
</dbReference>
<keyword evidence="2" id="KW-0732">Signal</keyword>
<organism evidence="3 4">
    <name type="scientific">Candidatus Dojkabacteria bacterium</name>
    <dbReference type="NCBI Taxonomy" id="2099670"/>
    <lineage>
        <taxon>Bacteria</taxon>
        <taxon>Candidatus Dojkabacteria</taxon>
    </lineage>
</organism>
<feature type="transmembrane region" description="Helical" evidence="1">
    <location>
        <begin position="108"/>
        <end position="130"/>
    </location>
</feature>
<reference evidence="3" key="1">
    <citation type="submission" date="2020-04" db="EMBL/GenBank/DDBJ databases">
        <authorList>
            <person name="Zhang T."/>
        </authorList>
    </citation>
    <scope>NUCLEOTIDE SEQUENCE</scope>
    <source>
        <strain evidence="3">HKST-UBA12</strain>
    </source>
</reference>
<dbReference type="AlphaFoldDB" id="A0A955IA86"/>
<reference evidence="3" key="2">
    <citation type="journal article" date="2021" name="Microbiome">
        <title>Successional dynamics and alternative stable states in a saline activated sludge microbial community over 9 years.</title>
        <authorList>
            <person name="Wang Y."/>
            <person name="Ye J."/>
            <person name="Ju F."/>
            <person name="Liu L."/>
            <person name="Boyd J.A."/>
            <person name="Deng Y."/>
            <person name="Parks D.H."/>
            <person name="Jiang X."/>
            <person name="Yin X."/>
            <person name="Woodcroft B.J."/>
            <person name="Tyson G.W."/>
            <person name="Hugenholtz P."/>
            <person name="Polz M.F."/>
            <person name="Zhang T."/>
        </authorList>
    </citation>
    <scope>NUCLEOTIDE SEQUENCE</scope>
    <source>
        <strain evidence="3">HKST-UBA12</strain>
    </source>
</reference>
<feature type="signal peptide" evidence="2">
    <location>
        <begin position="1"/>
        <end position="23"/>
    </location>
</feature>
<protein>
    <submittedName>
        <fullName evidence="3">Uncharacterized protein</fullName>
    </submittedName>
</protein>
<evidence type="ECO:0000313" key="4">
    <source>
        <dbReference type="Proteomes" id="UP000760819"/>
    </source>
</evidence>
<dbReference type="EMBL" id="JAGQLI010000227">
    <property type="protein sequence ID" value="MCA9379538.1"/>
    <property type="molecule type" value="Genomic_DNA"/>
</dbReference>
<proteinExistence type="predicted"/>